<evidence type="ECO:0000313" key="1">
    <source>
        <dbReference type="EMBL" id="MBE5024841.1"/>
    </source>
</evidence>
<dbReference type="RefSeq" id="WP_193530463.1">
    <property type="nucleotide sequence ID" value="NZ_JADCJZ010000003.1"/>
</dbReference>
<gene>
    <name evidence="1" type="ORF">INF26_08300</name>
</gene>
<comment type="caution">
    <text evidence="1">The sequence shown here is derived from an EMBL/GenBank/DDBJ whole genome shotgun (WGS) entry which is preliminary data.</text>
</comment>
<evidence type="ECO:0008006" key="3">
    <source>
        <dbReference type="Google" id="ProtNLM"/>
    </source>
</evidence>
<accession>A0ABR9QUV4</accession>
<name>A0ABR9QUV4_9ACTN</name>
<dbReference type="Proteomes" id="UP001194273">
    <property type="component" value="Unassembled WGS sequence"/>
</dbReference>
<proteinExistence type="predicted"/>
<organism evidence="1 2">
    <name type="scientific">Thermophilibacter gallinarum</name>
    <dbReference type="NCBI Taxonomy" id="2779357"/>
    <lineage>
        <taxon>Bacteria</taxon>
        <taxon>Bacillati</taxon>
        <taxon>Actinomycetota</taxon>
        <taxon>Coriobacteriia</taxon>
        <taxon>Coriobacteriales</taxon>
        <taxon>Atopobiaceae</taxon>
        <taxon>Thermophilibacter</taxon>
    </lineage>
</organism>
<keyword evidence="2" id="KW-1185">Reference proteome</keyword>
<sequence length="320" mass="36423">MDKTLLIGNGLNLTAGAISWNEMLDDLCPASLRITSDDENEEQVPLPIQFEIMGAKEGVRTPERRRDPYLVLKEKVKERLLENLPEPSSLHKQVYRTGINNIITTNYDYALESCSPRWDRLKARKWNPQQKYMLESTGSVEGIDFYHAHGTYDVVTSICIGYEHYMGYVQHMRSLLIGAKPKDETADGPLGVARLLAGEETSLIGTWPALFFSSDVAIVGLGLSFSEIDLWWLLAFRAAFFSGNHERVTKRNRIVYFDVKEAKDDEDRNAMEKRLKKCAKAIALDGLDVTYVPVVREGYQRGYSEVFDLLKSKDDWADIE</sequence>
<dbReference type="EMBL" id="JADCJZ010000003">
    <property type="protein sequence ID" value="MBE5024841.1"/>
    <property type="molecule type" value="Genomic_DNA"/>
</dbReference>
<protein>
    <recommendedName>
        <fullName evidence="3">SIR2-like domain-containing protein</fullName>
    </recommendedName>
</protein>
<reference evidence="1 2" key="1">
    <citation type="submission" date="2020-10" db="EMBL/GenBank/DDBJ databases">
        <title>ChiBAC.</title>
        <authorList>
            <person name="Zenner C."/>
            <person name="Hitch T.C.A."/>
            <person name="Clavel T."/>
        </authorList>
    </citation>
    <scope>NUCLEOTIDE SEQUENCE [LARGE SCALE GENOMIC DNA]</scope>
    <source>
        <strain evidence="1 2">DSM 107455</strain>
    </source>
</reference>
<evidence type="ECO:0000313" key="2">
    <source>
        <dbReference type="Proteomes" id="UP001194273"/>
    </source>
</evidence>